<dbReference type="EMBL" id="AP019769">
    <property type="protein sequence ID" value="BBL45409.1"/>
    <property type="molecule type" value="Genomic_DNA"/>
</dbReference>
<protein>
    <submittedName>
        <fullName evidence="2">Uncharacterized protein</fullName>
    </submittedName>
</protein>
<proteinExistence type="predicted"/>
<sequence>MPEYEIIPQDPIDKLTQEIENLKTDLRELKGQLKDNIENIKRELSLPNENNPLLRKEVNYSQNFSVDISFYKEIVNSLIKSNVDLQAKISELVVVSNNLYREIKNLLDIFKEAAISRKEAKNDNNLNNVDILKRLENLEKANLKIAELLDSFKKYMDNSKDNNVKPVTNNNPLYRKI</sequence>
<dbReference type="KEGG" id="naer:MJ1_0238"/>
<evidence type="ECO:0000313" key="3">
    <source>
        <dbReference type="Proteomes" id="UP001055553"/>
    </source>
</evidence>
<accession>A0A915SZR1</accession>
<dbReference type="Proteomes" id="UP001055553">
    <property type="component" value="Chromosome"/>
</dbReference>
<evidence type="ECO:0000256" key="1">
    <source>
        <dbReference type="SAM" id="Coils"/>
    </source>
</evidence>
<evidence type="ECO:0000313" key="2">
    <source>
        <dbReference type="EMBL" id="BBL45409.1"/>
    </source>
</evidence>
<dbReference type="GeneID" id="74568189"/>
<keyword evidence="3" id="KW-1185">Reference proteome</keyword>
<keyword evidence="1" id="KW-0175">Coiled coil</keyword>
<gene>
    <name evidence="2" type="ORF">MJ1_0238</name>
</gene>
<organism evidence="2 3">
    <name type="scientific">Nanobdella aerobiophila</name>
    <dbReference type="NCBI Taxonomy" id="2586965"/>
    <lineage>
        <taxon>Archaea</taxon>
        <taxon>Nanobdellota</taxon>
        <taxon>Nanobdellia</taxon>
        <taxon>Nanobdellales</taxon>
        <taxon>Nanobdellaceae</taxon>
        <taxon>Nanobdella</taxon>
    </lineage>
</organism>
<name>A0A915SZR1_9ARCH</name>
<dbReference type="AlphaFoldDB" id="A0A915SZR1"/>
<feature type="coiled-coil region" evidence="1">
    <location>
        <begin position="12"/>
        <end position="43"/>
    </location>
</feature>
<reference evidence="3" key="1">
    <citation type="journal article" date="2022" name="Int. J. Syst. Evol. Microbiol.">
        <title>Nanobdella aerobiophila gen. nov., sp. nov., a thermoacidophilic, obligate ectosymbiotic archaeon, and proposal of Nanobdellaceae fam. nov., Nanobdellales ord. nov. and Nanobdellia class. nov.</title>
        <authorList>
            <person name="Kato S."/>
            <person name="Ogasawara A."/>
            <person name="Itoh T."/>
            <person name="Sakai H.D."/>
            <person name="Shimizu M."/>
            <person name="Yuki M."/>
            <person name="Kaneko M."/>
            <person name="Takashina T."/>
            <person name="Ohkuma M."/>
        </authorList>
    </citation>
    <scope>NUCLEOTIDE SEQUENCE [LARGE SCALE GENOMIC DNA]</scope>
    <source>
        <strain evidence="3">MJ1</strain>
    </source>
</reference>
<dbReference type="RefSeq" id="WP_258393442.1">
    <property type="nucleotide sequence ID" value="NZ_AP019769.1"/>
</dbReference>